<dbReference type="Proteomes" id="UP000321532">
    <property type="component" value="Unassembled WGS sequence"/>
</dbReference>
<dbReference type="PANTHER" id="PTHR22916">
    <property type="entry name" value="GLYCOSYLTRANSFERASE"/>
    <property type="match status" value="1"/>
</dbReference>
<accession>A0A512AU22</accession>
<reference evidence="2 3" key="1">
    <citation type="submission" date="2019-07" db="EMBL/GenBank/DDBJ databases">
        <title>Whole genome shotgun sequence of Adhaeribacter aerolatus NBRC 106133.</title>
        <authorList>
            <person name="Hosoyama A."/>
            <person name="Uohara A."/>
            <person name="Ohji S."/>
            <person name="Ichikawa N."/>
        </authorList>
    </citation>
    <scope>NUCLEOTIDE SEQUENCE [LARGE SCALE GENOMIC DNA]</scope>
    <source>
        <strain evidence="2 3">NBRC 106133</strain>
    </source>
</reference>
<name>A0A512AU22_9BACT</name>
<evidence type="ECO:0000259" key="1">
    <source>
        <dbReference type="Pfam" id="PF00535"/>
    </source>
</evidence>
<dbReference type="EMBL" id="BJYS01000004">
    <property type="protein sequence ID" value="GEO03215.1"/>
    <property type="molecule type" value="Genomic_DNA"/>
</dbReference>
<feature type="domain" description="Glycosyltransferase 2-like" evidence="1">
    <location>
        <begin position="13"/>
        <end position="171"/>
    </location>
</feature>
<dbReference type="InterPro" id="IPR001173">
    <property type="entry name" value="Glyco_trans_2-like"/>
</dbReference>
<evidence type="ECO:0000313" key="2">
    <source>
        <dbReference type="EMBL" id="GEO03215.1"/>
    </source>
</evidence>
<dbReference type="Pfam" id="PF00535">
    <property type="entry name" value="Glycos_transf_2"/>
    <property type="match status" value="1"/>
</dbReference>
<evidence type="ECO:0000313" key="3">
    <source>
        <dbReference type="Proteomes" id="UP000321532"/>
    </source>
</evidence>
<protein>
    <recommendedName>
        <fullName evidence="1">Glycosyltransferase 2-like domain-containing protein</fullName>
    </recommendedName>
</protein>
<sequence>MESQSKLFYPKISIITPSFNQGQYLEQTILSVVEQDYPNLEYIIIDGGSTDNSVEIIKKYANKITFWVSEPDKGQSDAINKGMKVATGDIINWLNSDDYYESDSLFKVAEAFDKPGTQIVAGRSKIFSGQNEVLYTSQGTDIYKNNLAKTIGWARIDQPETFFRKEVIEKIGPLDNRLHYIMDRDWWIKYLFNYGLDKVSQIPDILVNFRLHQESKTVSQASGFWRERDTYYYALAKGAGLKEQANVLKNNTYVNEDFELNKSSFLNEKIIPKVLNYYYLLRANEFYIQNNKAKTKIFLQNIRIDWLEEADKQVWRKLYYRNRYVPTSIIKLFRK</sequence>
<dbReference type="GO" id="GO:0016758">
    <property type="term" value="F:hexosyltransferase activity"/>
    <property type="evidence" value="ECO:0007669"/>
    <property type="project" value="UniProtKB-ARBA"/>
</dbReference>
<keyword evidence="3" id="KW-1185">Reference proteome</keyword>
<dbReference type="PANTHER" id="PTHR22916:SF65">
    <property type="entry name" value="SLR1065 PROTEIN"/>
    <property type="match status" value="1"/>
</dbReference>
<dbReference type="InterPro" id="IPR029044">
    <property type="entry name" value="Nucleotide-diphossugar_trans"/>
</dbReference>
<comment type="caution">
    <text evidence="2">The sequence shown here is derived from an EMBL/GenBank/DDBJ whole genome shotgun (WGS) entry which is preliminary data.</text>
</comment>
<proteinExistence type="predicted"/>
<dbReference type="CDD" id="cd06433">
    <property type="entry name" value="GT_2_WfgS_like"/>
    <property type="match status" value="1"/>
</dbReference>
<dbReference type="AlphaFoldDB" id="A0A512AU22"/>
<dbReference type="Gene3D" id="3.90.550.10">
    <property type="entry name" value="Spore Coat Polysaccharide Biosynthesis Protein SpsA, Chain A"/>
    <property type="match status" value="1"/>
</dbReference>
<dbReference type="SUPFAM" id="SSF53448">
    <property type="entry name" value="Nucleotide-diphospho-sugar transferases"/>
    <property type="match status" value="1"/>
</dbReference>
<dbReference type="RefSeq" id="WP_246150788.1">
    <property type="nucleotide sequence ID" value="NZ_BJYS01000004.1"/>
</dbReference>
<organism evidence="2 3">
    <name type="scientific">Adhaeribacter aerolatus</name>
    <dbReference type="NCBI Taxonomy" id="670289"/>
    <lineage>
        <taxon>Bacteria</taxon>
        <taxon>Pseudomonadati</taxon>
        <taxon>Bacteroidota</taxon>
        <taxon>Cytophagia</taxon>
        <taxon>Cytophagales</taxon>
        <taxon>Hymenobacteraceae</taxon>
        <taxon>Adhaeribacter</taxon>
    </lineage>
</organism>
<gene>
    <name evidence="2" type="ORF">AAE02nite_08790</name>
</gene>